<evidence type="ECO:0000313" key="3">
    <source>
        <dbReference type="Proteomes" id="UP000477083"/>
    </source>
</evidence>
<keyword evidence="1" id="KW-0472">Membrane</keyword>
<keyword evidence="3" id="KW-1185">Reference proteome</keyword>
<organism evidence="2 3">
    <name type="scientific">Frigidibacter albus</name>
    <dbReference type="NCBI Taxonomy" id="1465486"/>
    <lineage>
        <taxon>Bacteria</taxon>
        <taxon>Pseudomonadati</taxon>
        <taxon>Pseudomonadota</taxon>
        <taxon>Alphaproteobacteria</taxon>
        <taxon>Rhodobacterales</taxon>
        <taxon>Paracoccaceae</taxon>
        <taxon>Frigidibacter</taxon>
    </lineage>
</organism>
<reference evidence="2 3" key="1">
    <citation type="submission" date="2020-01" db="EMBL/GenBank/DDBJ databases">
        <title>Frigidibacter albus SP32T (=CGMCC 1.13995T).</title>
        <authorList>
            <person name="Liao X."/>
        </authorList>
    </citation>
    <scope>NUCLEOTIDE SEQUENCE [LARGE SCALE GENOMIC DNA]</scope>
    <source>
        <strain evidence="2 3">SP32</strain>
    </source>
</reference>
<evidence type="ECO:0000256" key="1">
    <source>
        <dbReference type="SAM" id="Phobius"/>
    </source>
</evidence>
<comment type="caution">
    <text evidence="2">The sequence shown here is derived from an EMBL/GenBank/DDBJ whole genome shotgun (WGS) entry which is preliminary data.</text>
</comment>
<dbReference type="Proteomes" id="UP000477083">
    <property type="component" value="Unassembled WGS sequence"/>
</dbReference>
<protein>
    <recommendedName>
        <fullName evidence="4">NfeD family protein</fullName>
    </recommendedName>
</protein>
<gene>
    <name evidence="2" type="ORF">GS660_17925</name>
</gene>
<dbReference type="AlphaFoldDB" id="A0A6L8VKU0"/>
<evidence type="ECO:0000313" key="2">
    <source>
        <dbReference type="EMBL" id="MZQ90975.1"/>
    </source>
</evidence>
<dbReference type="RefSeq" id="WP_161348361.1">
    <property type="nucleotide sequence ID" value="NZ_BMGW01000014.1"/>
</dbReference>
<keyword evidence="1" id="KW-1133">Transmembrane helix</keyword>
<name>A0A6L8VKU0_9RHOB</name>
<keyword evidence="1" id="KW-0812">Transmembrane</keyword>
<proteinExistence type="predicted"/>
<dbReference type="EMBL" id="WWNR01000014">
    <property type="protein sequence ID" value="MZQ90975.1"/>
    <property type="molecule type" value="Genomic_DNA"/>
</dbReference>
<sequence length="91" mass="9837">MALWQLWWVWLAGGVVLGIAEIFLPGFVFLGFAIGAAVTGVLMGLGLLGGNLAWMLLAFALASLVAWGVLRRAVGVRKGQIKLWDRDINEN</sequence>
<feature type="transmembrane region" description="Helical" evidence="1">
    <location>
        <begin position="6"/>
        <end position="24"/>
    </location>
</feature>
<feature type="transmembrane region" description="Helical" evidence="1">
    <location>
        <begin position="52"/>
        <end position="70"/>
    </location>
</feature>
<dbReference type="OrthoDB" id="7745385at2"/>
<accession>A0A6L8VKU0</accession>
<evidence type="ECO:0008006" key="4">
    <source>
        <dbReference type="Google" id="ProtNLM"/>
    </source>
</evidence>